<dbReference type="Pfam" id="PF12833">
    <property type="entry name" value="HTH_18"/>
    <property type="match status" value="1"/>
</dbReference>
<dbReference type="AlphaFoldDB" id="A0A370FXP9"/>
<evidence type="ECO:0000313" key="9">
    <source>
        <dbReference type="Proteomes" id="UP000254958"/>
    </source>
</evidence>
<sequence length="265" mass="29595">MTKEARIVPFKRSADLPLGAQPVVGLEDRYPSGFMDPLHAHEQCQLVLTLSGMMTVMTAHNSFILPPFRAMWIPASTHHQVTTRGTVHFHTLYIDNALRQWGANCRVFDTTPLVRALVGEILYFTHPYAPESREGRLTALLLDELDRMPELKLQVTMPKDPRLARICKAILSDATEMHDLDHWAREAAMGRRTFTRQFREQTGTSLAAWRQQARMVEAIALLEQGASVTEAAYGVGYDSPSAFSAVFRKIFGVAPSAYAGTRAAP</sequence>
<evidence type="ECO:0000313" key="7">
    <source>
        <dbReference type="EMBL" id="MBB2187379.1"/>
    </source>
</evidence>
<evidence type="ECO:0000256" key="1">
    <source>
        <dbReference type="ARBA" id="ARBA00022491"/>
    </source>
</evidence>
<dbReference type="RefSeq" id="WP_114728466.1">
    <property type="nucleotide sequence ID" value="NZ_BJMI01000012.1"/>
</dbReference>
<keyword evidence="3" id="KW-0238">DNA-binding</keyword>
<dbReference type="GO" id="GO:0003700">
    <property type="term" value="F:DNA-binding transcription factor activity"/>
    <property type="evidence" value="ECO:0007669"/>
    <property type="project" value="InterPro"/>
</dbReference>
<keyword evidence="2" id="KW-0805">Transcription regulation</keyword>
<dbReference type="PRINTS" id="PR00032">
    <property type="entry name" value="HTHARAC"/>
</dbReference>
<dbReference type="InterPro" id="IPR020449">
    <property type="entry name" value="Tscrpt_reg_AraC-type_HTH"/>
</dbReference>
<keyword evidence="1" id="KW-0678">Repressor</keyword>
<dbReference type="PROSITE" id="PS00041">
    <property type="entry name" value="HTH_ARAC_FAMILY_1"/>
    <property type="match status" value="1"/>
</dbReference>
<dbReference type="InterPro" id="IPR014710">
    <property type="entry name" value="RmlC-like_jellyroll"/>
</dbReference>
<dbReference type="SMART" id="SM00342">
    <property type="entry name" value="HTH_ARAC"/>
    <property type="match status" value="1"/>
</dbReference>
<dbReference type="PROSITE" id="PS01124">
    <property type="entry name" value="HTH_ARAC_FAMILY_2"/>
    <property type="match status" value="1"/>
</dbReference>
<reference evidence="8 9" key="1">
    <citation type="submission" date="2018-07" db="EMBL/GenBank/DDBJ databases">
        <title>Genomic Encyclopedia of Type Strains, Phase IV (KMG-IV): sequencing the most valuable type-strain genomes for metagenomic binning, comparative biology and taxonomic classification.</title>
        <authorList>
            <person name="Goeker M."/>
        </authorList>
    </citation>
    <scope>NUCLEOTIDE SEQUENCE [LARGE SCALE GENOMIC DNA]</scope>
    <source>
        <strain evidence="8 9">DSM 5603</strain>
    </source>
</reference>
<evidence type="ECO:0000256" key="4">
    <source>
        <dbReference type="ARBA" id="ARBA00023159"/>
    </source>
</evidence>
<dbReference type="Proteomes" id="UP000254958">
    <property type="component" value="Unassembled WGS sequence"/>
</dbReference>
<name>A0A370FXP9_GLULI</name>
<dbReference type="SUPFAM" id="SSF46689">
    <property type="entry name" value="Homeodomain-like"/>
    <property type="match status" value="1"/>
</dbReference>
<evidence type="ECO:0000256" key="5">
    <source>
        <dbReference type="ARBA" id="ARBA00023163"/>
    </source>
</evidence>
<dbReference type="Pfam" id="PF02311">
    <property type="entry name" value="AraC_binding"/>
    <property type="match status" value="1"/>
</dbReference>
<dbReference type="GO" id="GO:0043565">
    <property type="term" value="F:sequence-specific DNA binding"/>
    <property type="evidence" value="ECO:0007669"/>
    <property type="project" value="InterPro"/>
</dbReference>
<organism evidence="8 9">
    <name type="scientific">Gluconacetobacter liquefaciens</name>
    <name type="common">Acetobacter liquefaciens</name>
    <dbReference type="NCBI Taxonomy" id="89584"/>
    <lineage>
        <taxon>Bacteria</taxon>
        <taxon>Pseudomonadati</taxon>
        <taxon>Pseudomonadota</taxon>
        <taxon>Alphaproteobacteria</taxon>
        <taxon>Acetobacterales</taxon>
        <taxon>Acetobacteraceae</taxon>
        <taxon>Gluconacetobacter</taxon>
    </lineage>
</organism>
<dbReference type="PANTHER" id="PTHR11019">
    <property type="entry name" value="HTH-TYPE TRANSCRIPTIONAL REGULATOR NIMR"/>
    <property type="match status" value="1"/>
</dbReference>
<dbReference type="FunFam" id="1.10.10.60:FF:000132">
    <property type="entry name" value="AraC family transcriptional regulator"/>
    <property type="match status" value="1"/>
</dbReference>
<dbReference type="PANTHER" id="PTHR11019:SF159">
    <property type="entry name" value="TRANSCRIPTIONAL REGULATOR-RELATED"/>
    <property type="match status" value="1"/>
</dbReference>
<dbReference type="EMBL" id="QQAW01000010">
    <property type="protein sequence ID" value="RDI36342.1"/>
    <property type="molecule type" value="Genomic_DNA"/>
</dbReference>
<dbReference type="InterPro" id="IPR003313">
    <property type="entry name" value="AraC-bd"/>
</dbReference>
<dbReference type="Gene3D" id="2.60.120.10">
    <property type="entry name" value="Jelly Rolls"/>
    <property type="match status" value="1"/>
</dbReference>
<feature type="domain" description="HTH araC/xylS-type" evidence="6">
    <location>
        <begin position="164"/>
        <end position="261"/>
    </location>
</feature>
<dbReference type="InterPro" id="IPR018062">
    <property type="entry name" value="HTH_AraC-typ_CS"/>
</dbReference>
<evidence type="ECO:0000259" key="6">
    <source>
        <dbReference type="PROSITE" id="PS01124"/>
    </source>
</evidence>
<accession>A0A370FXP9</accession>
<evidence type="ECO:0000256" key="2">
    <source>
        <dbReference type="ARBA" id="ARBA00023015"/>
    </source>
</evidence>
<comment type="caution">
    <text evidence="8">The sequence shown here is derived from an EMBL/GenBank/DDBJ whole genome shotgun (WGS) entry which is preliminary data.</text>
</comment>
<gene>
    <name evidence="8" type="ORF">C7453_1109</name>
    <name evidence="7" type="ORF">HLH32_13515</name>
</gene>
<keyword evidence="5" id="KW-0804">Transcription</keyword>
<dbReference type="InterPro" id="IPR009057">
    <property type="entry name" value="Homeodomain-like_sf"/>
</dbReference>
<dbReference type="EMBL" id="JABEQI010000008">
    <property type="protein sequence ID" value="MBB2187379.1"/>
    <property type="molecule type" value="Genomic_DNA"/>
</dbReference>
<dbReference type="Proteomes" id="UP000562982">
    <property type="component" value="Unassembled WGS sequence"/>
</dbReference>
<evidence type="ECO:0000256" key="3">
    <source>
        <dbReference type="ARBA" id="ARBA00023125"/>
    </source>
</evidence>
<keyword evidence="4" id="KW-0010">Activator</keyword>
<dbReference type="Gene3D" id="1.10.10.60">
    <property type="entry name" value="Homeodomain-like"/>
    <property type="match status" value="2"/>
</dbReference>
<protein>
    <submittedName>
        <fullName evidence="8">AraC family transcriptional regulator</fullName>
    </submittedName>
</protein>
<dbReference type="OrthoDB" id="9804543at2"/>
<proteinExistence type="predicted"/>
<evidence type="ECO:0000313" key="8">
    <source>
        <dbReference type="EMBL" id="RDI36342.1"/>
    </source>
</evidence>
<keyword evidence="9" id="KW-1185">Reference proteome</keyword>
<dbReference type="CDD" id="cd06124">
    <property type="entry name" value="cupin_NimR-like_N"/>
    <property type="match status" value="1"/>
</dbReference>
<dbReference type="SUPFAM" id="SSF51182">
    <property type="entry name" value="RmlC-like cupins"/>
    <property type="match status" value="1"/>
</dbReference>
<evidence type="ECO:0000313" key="10">
    <source>
        <dbReference type="Proteomes" id="UP000562982"/>
    </source>
</evidence>
<dbReference type="InterPro" id="IPR018060">
    <property type="entry name" value="HTH_AraC"/>
</dbReference>
<reference evidence="7 10" key="2">
    <citation type="submission" date="2020-04" db="EMBL/GenBank/DDBJ databases">
        <title>Description of novel Gluconacetobacter.</title>
        <authorList>
            <person name="Sombolestani A."/>
        </authorList>
    </citation>
    <scope>NUCLEOTIDE SEQUENCE [LARGE SCALE GENOMIC DNA]</scope>
    <source>
        <strain evidence="7 10">LMG 1382</strain>
    </source>
</reference>
<dbReference type="InterPro" id="IPR011051">
    <property type="entry name" value="RmlC_Cupin_sf"/>
</dbReference>